<organism evidence="2 3">
    <name type="scientific">Litorihabitans aurantiacus</name>
    <dbReference type="NCBI Taxonomy" id="1930061"/>
    <lineage>
        <taxon>Bacteria</taxon>
        <taxon>Bacillati</taxon>
        <taxon>Actinomycetota</taxon>
        <taxon>Actinomycetes</taxon>
        <taxon>Micrococcales</taxon>
        <taxon>Beutenbergiaceae</taxon>
        <taxon>Litorihabitans</taxon>
    </lineage>
</organism>
<sequence>MSDHAVPPAFGPPATATERPTPPPVLYLPLARTSSPEETRVEIRELKDGRLAVLAYTALDRLATLCGENQPWVLVKTAELGDIKARQPFDVVIFDMEVPVQYRRDGAIA</sequence>
<dbReference type="InterPro" id="IPR049975">
    <property type="entry name" value="SAV_915-like_dom"/>
</dbReference>
<dbReference type="EMBL" id="BSUM01000001">
    <property type="protein sequence ID" value="GMA33314.1"/>
    <property type="molecule type" value="Genomic_DNA"/>
</dbReference>
<evidence type="ECO:0000256" key="1">
    <source>
        <dbReference type="SAM" id="MobiDB-lite"/>
    </source>
</evidence>
<reference evidence="2" key="2">
    <citation type="submission" date="2023-02" db="EMBL/GenBank/DDBJ databases">
        <authorList>
            <person name="Sun Q."/>
            <person name="Mori K."/>
        </authorList>
    </citation>
    <scope>NUCLEOTIDE SEQUENCE</scope>
    <source>
        <strain evidence="2">NBRC 112290</strain>
    </source>
</reference>
<dbReference type="Proteomes" id="UP001157161">
    <property type="component" value="Unassembled WGS sequence"/>
</dbReference>
<evidence type="ECO:0008006" key="4">
    <source>
        <dbReference type="Google" id="ProtNLM"/>
    </source>
</evidence>
<keyword evidence="3" id="KW-1185">Reference proteome</keyword>
<evidence type="ECO:0000313" key="3">
    <source>
        <dbReference type="Proteomes" id="UP001157161"/>
    </source>
</evidence>
<evidence type="ECO:0000313" key="2">
    <source>
        <dbReference type="EMBL" id="GMA33314.1"/>
    </source>
</evidence>
<dbReference type="AlphaFoldDB" id="A0AA37XHP2"/>
<accession>A0AA37XHP2</accession>
<reference evidence="2" key="1">
    <citation type="journal article" date="2014" name="Int. J. Syst. Evol. Microbiol.">
        <title>Complete genome sequence of Corynebacterium casei LMG S-19264T (=DSM 44701T), isolated from a smear-ripened cheese.</title>
        <authorList>
            <consortium name="US DOE Joint Genome Institute (JGI-PGF)"/>
            <person name="Walter F."/>
            <person name="Albersmeier A."/>
            <person name="Kalinowski J."/>
            <person name="Ruckert C."/>
        </authorList>
    </citation>
    <scope>NUCLEOTIDE SEQUENCE</scope>
    <source>
        <strain evidence="2">NBRC 112290</strain>
    </source>
</reference>
<dbReference type="NCBIfam" id="NF042914">
    <property type="entry name" value="SAV915_dom"/>
    <property type="match status" value="1"/>
</dbReference>
<name>A0AA37XHP2_9MICO</name>
<feature type="region of interest" description="Disordered" evidence="1">
    <location>
        <begin position="1"/>
        <end position="26"/>
    </location>
</feature>
<gene>
    <name evidence="2" type="ORF">GCM10025875_33060</name>
</gene>
<proteinExistence type="predicted"/>
<dbReference type="RefSeq" id="WP_284252052.1">
    <property type="nucleotide sequence ID" value="NZ_BSUM01000001.1"/>
</dbReference>
<comment type="caution">
    <text evidence="2">The sequence shown here is derived from an EMBL/GenBank/DDBJ whole genome shotgun (WGS) entry which is preliminary data.</text>
</comment>
<protein>
    <recommendedName>
        <fullName evidence="4">SseB protein N-terminal domain-containing protein</fullName>
    </recommendedName>
</protein>